<organism evidence="2 3">
    <name type="scientific">Zasmidium cellare</name>
    <name type="common">Wine cellar mold</name>
    <name type="synonym">Racodium cellare</name>
    <dbReference type="NCBI Taxonomy" id="395010"/>
    <lineage>
        <taxon>Eukaryota</taxon>
        <taxon>Fungi</taxon>
        <taxon>Dikarya</taxon>
        <taxon>Ascomycota</taxon>
        <taxon>Pezizomycotina</taxon>
        <taxon>Dothideomycetes</taxon>
        <taxon>Dothideomycetidae</taxon>
        <taxon>Mycosphaerellales</taxon>
        <taxon>Mycosphaerellaceae</taxon>
        <taxon>Zasmidium</taxon>
    </lineage>
</organism>
<name>A0ABR0ET02_ZASCE</name>
<gene>
    <name evidence="2" type="ORF">PRZ48_005219</name>
</gene>
<accession>A0ABR0ET02</accession>
<evidence type="ECO:0000256" key="1">
    <source>
        <dbReference type="SAM" id="MobiDB-lite"/>
    </source>
</evidence>
<comment type="caution">
    <text evidence="2">The sequence shown here is derived from an EMBL/GenBank/DDBJ whole genome shotgun (WGS) entry which is preliminary data.</text>
</comment>
<evidence type="ECO:0000313" key="3">
    <source>
        <dbReference type="Proteomes" id="UP001305779"/>
    </source>
</evidence>
<feature type="region of interest" description="Disordered" evidence="1">
    <location>
        <begin position="52"/>
        <end position="75"/>
    </location>
</feature>
<keyword evidence="3" id="KW-1185">Reference proteome</keyword>
<proteinExistence type="predicted"/>
<dbReference type="Proteomes" id="UP001305779">
    <property type="component" value="Unassembled WGS sequence"/>
</dbReference>
<sequence>MRRLRRRRRPPSPGQLLNGLSFGRTLLMSIYCGVLPLAGLYSEVLGFHDVDSANGKRGGSEGQRPHRPWYSRPSRQVRGGQDMRVVWKQEELKDSFDRAVTWKIMM</sequence>
<protein>
    <submittedName>
        <fullName evidence="2">Uncharacterized protein</fullName>
    </submittedName>
</protein>
<reference evidence="2 3" key="1">
    <citation type="journal article" date="2023" name="G3 (Bethesda)">
        <title>A chromosome-level genome assembly of Zasmidium syzygii isolated from banana leaves.</title>
        <authorList>
            <person name="van Westerhoven A.C."/>
            <person name="Mehrabi R."/>
            <person name="Talebi R."/>
            <person name="Steentjes M.B.F."/>
            <person name="Corcolon B."/>
            <person name="Chong P.A."/>
            <person name="Kema G.H.J."/>
            <person name="Seidl M.F."/>
        </authorList>
    </citation>
    <scope>NUCLEOTIDE SEQUENCE [LARGE SCALE GENOMIC DNA]</scope>
    <source>
        <strain evidence="2 3">P124</strain>
    </source>
</reference>
<dbReference type="EMBL" id="JAXOVC010000003">
    <property type="protein sequence ID" value="KAK4504303.1"/>
    <property type="molecule type" value="Genomic_DNA"/>
</dbReference>
<evidence type="ECO:0000313" key="2">
    <source>
        <dbReference type="EMBL" id="KAK4504303.1"/>
    </source>
</evidence>